<evidence type="ECO:0000313" key="2">
    <source>
        <dbReference type="Proteomes" id="UP000016570"/>
    </source>
</evidence>
<organism evidence="1 2">
    <name type="scientific">Vibrio proteolyticus NBRC 13287</name>
    <dbReference type="NCBI Taxonomy" id="1219065"/>
    <lineage>
        <taxon>Bacteria</taxon>
        <taxon>Pseudomonadati</taxon>
        <taxon>Pseudomonadota</taxon>
        <taxon>Gammaproteobacteria</taxon>
        <taxon>Vibrionales</taxon>
        <taxon>Vibrionaceae</taxon>
        <taxon>Vibrio</taxon>
    </lineage>
</organism>
<protein>
    <recommendedName>
        <fullName evidence="3">STAS/SEC14 domain-containing protein</fullName>
    </recommendedName>
</protein>
<dbReference type="InterPro" id="IPR038396">
    <property type="entry name" value="SpoIIAA-like_sf"/>
</dbReference>
<dbReference type="RefSeq" id="WP_021706160.1">
    <property type="nucleotide sequence ID" value="NZ_BATJ01000011.1"/>
</dbReference>
<dbReference type="eggNOG" id="ENOG5032S70">
    <property type="taxonomic scope" value="Bacteria"/>
</dbReference>
<sequence length="127" mass="14133">MFSERHGISVGIDRVGSEFYLAITAVGKLTHEDYAFITPILDGALAKVQGPRVKALVDATELEGWELRAAWDDFKLGLKHGAEFDKVALYGKPGWQEMAAKVGSWFLSGEVAFFDNRTEALDWLQQN</sequence>
<dbReference type="InterPro" id="IPR021866">
    <property type="entry name" value="SpoIIAA-like"/>
</dbReference>
<proteinExistence type="predicted"/>
<dbReference type="Pfam" id="PF11964">
    <property type="entry name" value="SpoIIAA-like"/>
    <property type="match status" value="1"/>
</dbReference>
<accession>U3BEP5</accession>
<dbReference type="STRING" id="1219065.VPR01S_11_01830"/>
<dbReference type="AlphaFoldDB" id="U3BEP5"/>
<dbReference type="Gene3D" id="3.40.50.10600">
    <property type="entry name" value="SpoIIaa-like domains"/>
    <property type="match status" value="1"/>
</dbReference>
<evidence type="ECO:0000313" key="1">
    <source>
        <dbReference type="EMBL" id="GAD68189.1"/>
    </source>
</evidence>
<dbReference type="InterPro" id="IPR036513">
    <property type="entry name" value="STAS_dom_sf"/>
</dbReference>
<dbReference type="EMBL" id="BATJ01000011">
    <property type="protein sequence ID" value="GAD68189.1"/>
    <property type="molecule type" value="Genomic_DNA"/>
</dbReference>
<name>U3BEP5_VIBPR</name>
<reference evidence="1 2" key="1">
    <citation type="submission" date="2013-09" db="EMBL/GenBank/DDBJ databases">
        <title>Whole genome shotgun sequence of Vibrio proteolyticus NBRC 13287.</title>
        <authorList>
            <person name="Isaki S."/>
            <person name="Hosoyama A."/>
            <person name="Numata M."/>
            <person name="Hashimoto M."/>
            <person name="Hosoyama Y."/>
            <person name="Tsuchikane K."/>
            <person name="Noguchi M."/>
            <person name="Hirakata S."/>
            <person name="Ichikawa N."/>
            <person name="Ohji S."/>
            <person name="Yamazoe A."/>
            <person name="Fujita N."/>
        </authorList>
    </citation>
    <scope>NUCLEOTIDE SEQUENCE [LARGE SCALE GENOMIC DNA]</scope>
    <source>
        <strain evidence="1 2">NBRC 13287</strain>
    </source>
</reference>
<comment type="caution">
    <text evidence="1">The sequence shown here is derived from an EMBL/GenBank/DDBJ whole genome shotgun (WGS) entry which is preliminary data.</text>
</comment>
<dbReference type="SUPFAM" id="SSF52091">
    <property type="entry name" value="SpoIIaa-like"/>
    <property type="match status" value="1"/>
</dbReference>
<gene>
    <name evidence="1" type="ORF">VPR01S_11_01830</name>
</gene>
<keyword evidence="2" id="KW-1185">Reference proteome</keyword>
<dbReference type="Proteomes" id="UP000016570">
    <property type="component" value="Unassembled WGS sequence"/>
</dbReference>
<evidence type="ECO:0008006" key="3">
    <source>
        <dbReference type="Google" id="ProtNLM"/>
    </source>
</evidence>